<feature type="region of interest" description="Disordered" evidence="1">
    <location>
        <begin position="1"/>
        <end position="33"/>
    </location>
</feature>
<accession>A0A2I0I8G1</accession>
<evidence type="ECO:0000313" key="2">
    <source>
        <dbReference type="EMBL" id="PKI40285.1"/>
    </source>
</evidence>
<protein>
    <submittedName>
        <fullName evidence="2">Uncharacterized protein</fullName>
    </submittedName>
</protein>
<gene>
    <name evidence="2" type="ORF">CRG98_039310</name>
</gene>
<organism evidence="2 3">
    <name type="scientific">Punica granatum</name>
    <name type="common">Pomegranate</name>
    <dbReference type="NCBI Taxonomy" id="22663"/>
    <lineage>
        <taxon>Eukaryota</taxon>
        <taxon>Viridiplantae</taxon>
        <taxon>Streptophyta</taxon>
        <taxon>Embryophyta</taxon>
        <taxon>Tracheophyta</taxon>
        <taxon>Spermatophyta</taxon>
        <taxon>Magnoliopsida</taxon>
        <taxon>eudicotyledons</taxon>
        <taxon>Gunneridae</taxon>
        <taxon>Pentapetalae</taxon>
        <taxon>rosids</taxon>
        <taxon>malvids</taxon>
        <taxon>Myrtales</taxon>
        <taxon>Lythraceae</taxon>
        <taxon>Punica</taxon>
    </lineage>
</organism>
<proteinExistence type="predicted"/>
<dbReference type="AlphaFoldDB" id="A0A2I0I8G1"/>
<reference evidence="2 3" key="1">
    <citation type="submission" date="2017-11" db="EMBL/GenBank/DDBJ databases">
        <title>De-novo sequencing of pomegranate (Punica granatum L.) genome.</title>
        <authorList>
            <person name="Akparov Z."/>
            <person name="Amiraslanov A."/>
            <person name="Hajiyeva S."/>
            <person name="Abbasov M."/>
            <person name="Kaur K."/>
            <person name="Hamwieh A."/>
            <person name="Solovyev V."/>
            <person name="Salamov A."/>
            <person name="Braich B."/>
            <person name="Kosarev P."/>
            <person name="Mahmoud A."/>
            <person name="Hajiyev E."/>
            <person name="Babayeva S."/>
            <person name="Izzatullayeva V."/>
            <person name="Mammadov A."/>
            <person name="Mammadov A."/>
            <person name="Sharifova S."/>
            <person name="Ojaghi J."/>
            <person name="Eynullazada K."/>
            <person name="Bayramov B."/>
            <person name="Abdulazimova A."/>
            <person name="Shahmuradov I."/>
        </authorList>
    </citation>
    <scope>NUCLEOTIDE SEQUENCE [LARGE SCALE GENOMIC DNA]</scope>
    <source>
        <strain evidence="3">cv. AG2017</strain>
        <tissue evidence="2">Leaf</tissue>
    </source>
</reference>
<keyword evidence="3" id="KW-1185">Reference proteome</keyword>
<feature type="compositionally biased region" description="Basic and acidic residues" evidence="1">
    <location>
        <begin position="7"/>
        <end position="21"/>
    </location>
</feature>
<dbReference type="EMBL" id="PGOL01003615">
    <property type="protein sequence ID" value="PKI40285.1"/>
    <property type="molecule type" value="Genomic_DNA"/>
</dbReference>
<evidence type="ECO:0000313" key="3">
    <source>
        <dbReference type="Proteomes" id="UP000233551"/>
    </source>
</evidence>
<sequence length="142" mass="16183">MISAELKSTEAEKQGKVEQHDQTPQNRNHPLKAIDHEHRFPRSSSLIRHIKRWSEQRLTGAEGDEPDIGQVLVGNPYLVFLDAVDFAPRATPWKQRLPIRQLRHGRQALVGRRVRVGESSFSLSVSPFGSFASSSFLGFWRQ</sequence>
<evidence type="ECO:0000256" key="1">
    <source>
        <dbReference type="SAM" id="MobiDB-lite"/>
    </source>
</evidence>
<comment type="caution">
    <text evidence="2">The sequence shown here is derived from an EMBL/GenBank/DDBJ whole genome shotgun (WGS) entry which is preliminary data.</text>
</comment>
<dbReference type="Proteomes" id="UP000233551">
    <property type="component" value="Unassembled WGS sequence"/>
</dbReference>
<name>A0A2I0I8G1_PUNGR</name>